<feature type="domain" description="vWA-MoxR associated protein C-terminal" evidence="1">
    <location>
        <begin position="473"/>
        <end position="698"/>
    </location>
</feature>
<dbReference type="Pfam" id="PF20028">
    <property type="entry name" value="VMAP-C"/>
    <property type="match status" value="1"/>
</dbReference>
<protein>
    <recommendedName>
        <fullName evidence="1">vWA-MoxR associated protein C-terminal domain-containing protein</fullName>
    </recommendedName>
</protein>
<evidence type="ECO:0000259" key="1">
    <source>
        <dbReference type="Pfam" id="PF20028"/>
    </source>
</evidence>
<accession>A0ABP6AQF7</accession>
<reference evidence="3" key="1">
    <citation type="journal article" date="2019" name="Int. J. Syst. Evol. Microbiol.">
        <title>The Global Catalogue of Microorganisms (GCM) 10K type strain sequencing project: providing services to taxonomists for standard genome sequencing and annotation.</title>
        <authorList>
            <consortium name="The Broad Institute Genomics Platform"/>
            <consortium name="The Broad Institute Genome Sequencing Center for Infectious Disease"/>
            <person name="Wu L."/>
            <person name="Ma J."/>
        </authorList>
    </citation>
    <scope>NUCLEOTIDE SEQUENCE [LARGE SCALE GENOMIC DNA]</scope>
    <source>
        <strain evidence="3">JCM 6924</strain>
    </source>
</reference>
<proteinExistence type="predicted"/>
<dbReference type="Gene3D" id="2.40.10.120">
    <property type="match status" value="1"/>
</dbReference>
<dbReference type="EMBL" id="BAAATM010000003">
    <property type="protein sequence ID" value="GAA2520553.1"/>
    <property type="molecule type" value="Genomic_DNA"/>
</dbReference>
<evidence type="ECO:0000313" key="2">
    <source>
        <dbReference type="EMBL" id="GAA2520553.1"/>
    </source>
</evidence>
<evidence type="ECO:0000313" key="3">
    <source>
        <dbReference type="Proteomes" id="UP001501095"/>
    </source>
</evidence>
<dbReference type="InterPro" id="IPR009003">
    <property type="entry name" value="Peptidase_S1_PA"/>
</dbReference>
<sequence>MSWFRRAPGPPPVVSVHARGGTEVSGTAALLSSSHVLTCAHVVNEALGLPQLNPRRPADAAEVDVVFAQGERRTAARVGVWVPPRTGTAVWHGDLCVLSLAEPAPAWIPPVVWADMVQRQTLRAWHGCGDPVAFADVELKLLDEHVGYLDGELSGAAIGPGFSGGPLWTPSGRTAVGLVVGRLAQPDGALAADRTVRRAWALPWQTVRAELARVDASDVVRTCRWVRSAALHDPVGAELVSALRTLLPVQAARAEPARHLAQELKLDTPQDGSAPSVEELASELLTTPRALPTLSEHLATGPDGERPRRLTSLLALGRVIEAAGLLSHGEYTFLEERLREVVAWDDTLPARAAQAALRFTQPPDALCEPVLPPEAVGEVITGLEGCQEGDAVPEGTPRVPSLVHVVEFIAAAAPGPQREALHCWSNRVCTRLGVHPAALDQRRADARLWADLGSVPRGRLLARLNAYGPAAPGRFRCRLWQLQPDGSRRRMDTPAGDAPLTAEQVATLIREGAERLQHSSRSEPPVVDIEVDRAGLHLPVDEWESGPPNDFEPSLPLGAAFQVTLRCPEMSRRVPKRDVERQRRWGDGQGRPLVIGPERADSREVAGLLRSTHLHANQVVVHGPPELRNQFLDLCLALGVPVVLWDREALGHEHAGRLDPVAPTGPLRELPGRVHRYRARSLTEPSAHPARPALVWEDGAWDGLAHDDHELQLTDPDEGALNR</sequence>
<name>A0ABP6AQF7_9ACTN</name>
<dbReference type="InterPro" id="IPR045450">
    <property type="entry name" value="VMAP_C"/>
</dbReference>
<dbReference type="SUPFAM" id="SSF50494">
    <property type="entry name" value="Trypsin-like serine proteases"/>
    <property type="match status" value="1"/>
</dbReference>
<gene>
    <name evidence="2" type="ORF">GCM10010423_11420</name>
</gene>
<dbReference type="RefSeq" id="WP_344534717.1">
    <property type="nucleotide sequence ID" value="NZ_BAAATM010000003.1"/>
</dbReference>
<dbReference type="Proteomes" id="UP001501095">
    <property type="component" value="Unassembled WGS sequence"/>
</dbReference>
<organism evidence="2 3">
    <name type="scientific">Streptomyces levis</name>
    <dbReference type="NCBI Taxonomy" id="285566"/>
    <lineage>
        <taxon>Bacteria</taxon>
        <taxon>Bacillati</taxon>
        <taxon>Actinomycetota</taxon>
        <taxon>Actinomycetes</taxon>
        <taxon>Kitasatosporales</taxon>
        <taxon>Streptomycetaceae</taxon>
        <taxon>Streptomyces</taxon>
    </lineage>
</organism>
<comment type="caution">
    <text evidence="2">The sequence shown here is derived from an EMBL/GenBank/DDBJ whole genome shotgun (WGS) entry which is preliminary data.</text>
</comment>
<dbReference type="Pfam" id="PF13365">
    <property type="entry name" value="Trypsin_2"/>
    <property type="match status" value="1"/>
</dbReference>
<keyword evidence="3" id="KW-1185">Reference proteome</keyword>